<organism evidence="1 2">
    <name type="scientific">Paraglomus brasilianum</name>
    <dbReference type="NCBI Taxonomy" id="144538"/>
    <lineage>
        <taxon>Eukaryota</taxon>
        <taxon>Fungi</taxon>
        <taxon>Fungi incertae sedis</taxon>
        <taxon>Mucoromycota</taxon>
        <taxon>Glomeromycotina</taxon>
        <taxon>Glomeromycetes</taxon>
        <taxon>Paraglomerales</taxon>
        <taxon>Paraglomeraceae</taxon>
        <taxon>Paraglomus</taxon>
    </lineage>
</organism>
<dbReference type="AlphaFoldDB" id="A0A9N9AEM3"/>
<dbReference type="Proteomes" id="UP000789739">
    <property type="component" value="Unassembled WGS sequence"/>
</dbReference>
<proteinExistence type="predicted"/>
<keyword evidence="2" id="KW-1185">Reference proteome</keyword>
<sequence>MVASPSEINSDVDESIQEMIANPRPSKNEKVFLIKKVETFSQEQVMRTIGQFVTETTFKVKIFATL</sequence>
<evidence type="ECO:0000313" key="1">
    <source>
        <dbReference type="EMBL" id="CAG8526804.1"/>
    </source>
</evidence>
<protein>
    <submittedName>
        <fullName evidence="1">11420_t:CDS:1</fullName>
    </submittedName>
</protein>
<accession>A0A9N9AEM3</accession>
<dbReference type="EMBL" id="CAJVPI010000374">
    <property type="protein sequence ID" value="CAG8526804.1"/>
    <property type="molecule type" value="Genomic_DNA"/>
</dbReference>
<comment type="caution">
    <text evidence="1">The sequence shown here is derived from an EMBL/GenBank/DDBJ whole genome shotgun (WGS) entry which is preliminary data.</text>
</comment>
<gene>
    <name evidence="1" type="ORF">PBRASI_LOCUS3909</name>
</gene>
<evidence type="ECO:0000313" key="2">
    <source>
        <dbReference type="Proteomes" id="UP000789739"/>
    </source>
</evidence>
<name>A0A9N9AEM3_9GLOM</name>
<reference evidence="1" key="1">
    <citation type="submission" date="2021-06" db="EMBL/GenBank/DDBJ databases">
        <authorList>
            <person name="Kallberg Y."/>
            <person name="Tangrot J."/>
            <person name="Rosling A."/>
        </authorList>
    </citation>
    <scope>NUCLEOTIDE SEQUENCE</scope>
    <source>
        <strain evidence="1">BR232B</strain>
    </source>
</reference>